<feature type="transmembrane region" description="Helical" evidence="16">
    <location>
        <begin position="181"/>
        <end position="202"/>
    </location>
</feature>
<dbReference type="OrthoDB" id="196493at2759"/>
<evidence type="ECO:0000256" key="15">
    <source>
        <dbReference type="ARBA" id="ARBA00049618"/>
    </source>
</evidence>
<dbReference type="InterPro" id="IPR004193">
    <property type="entry name" value="Glyco_hydro_13_N"/>
</dbReference>
<keyword evidence="7" id="KW-0813">Transport</keyword>
<dbReference type="SUPFAM" id="SSF51011">
    <property type="entry name" value="Glycosyl hydrolase domain"/>
    <property type="match status" value="1"/>
</dbReference>
<dbReference type="InterPro" id="IPR014756">
    <property type="entry name" value="Ig_E-set"/>
</dbReference>
<evidence type="ECO:0000256" key="13">
    <source>
        <dbReference type="ARBA" id="ARBA00023136"/>
    </source>
</evidence>
<dbReference type="Proteomes" id="UP000053958">
    <property type="component" value="Unassembled WGS sequence"/>
</dbReference>
<dbReference type="GO" id="GO:0006865">
    <property type="term" value="P:amino acid transport"/>
    <property type="evidence" value="ECO:0007669"/>
    <property type="project" value="UniProtKB-KW"/>
</dbReference>
<dbReference type="GO" id="GO:0003844">
    <property type="term" value="F:1,4-alpha-glucan branching enzyme activity"/>
    <property type="evidence" value="ECO:0007669"/>
    <property type="project" value="UniProtKB-EC"/>
</dbReference>
<evidence type="ECO:0000256" key="10">
    <source>
        <dbReference type="ARBA" id="ARBA00022970"/>
    </source>
</evidence>
<feature type="transmembrane region" description="Helical" evidence="16">
    <location>
        <begin position="368"/>
        <end position="390"/>
    </location>
</feature>
<accession>A0A0F4YSW9</accession>
<feature type="domain" description="Glycosyl hydrolase family 13 catalytic" evidence="17">
    <location>
        <begin position="861"/>
        <end position="1235"/>
    </location>
</feature>
<dbReference type="PANTHER" id="PTHR43651">
    <property type="entry name" value="1,4-ALPHA-GLUCAN-BRANCHING ENZYME"/>
    <property type="match status" value="1"/>
</dbReference>
<keyword evidence="11 16" id="KW-1133">Transmembrane helix</keyword>
<evidence type="ECO:0000256" key="12">
    <source>
        <dbReference type="ARBA" id="ARBA00023056"/>
    </source>
</evidence>
<dbReference type="Gene3D" id="3.20.20.80">
    <property type="entry name" value="Glycosidases"/>
    <property type="match status" value="1"/>
</dbReference>
<evidence type="ECO:0000256" key="1">
    <source>
        <dbReference type="ARBA" id="ARBA00000826"/>
    </source>
</evidence>
<evidence type="ECO:0000256" key="2">
    <source>
        <dbReference type="ARBA" id="ARBA00004141"/>
    </source>
</evidence>
<feature type="transmembrane region" description="Helical" evidence="16">
    <location>
        <begin position="111"/>
        <end position="132"/>
    </location>
</feature>
<dbReference type="Gene3D" id="2.60.40.1180">
    <property type="entry name" value="Golgi alpha-mannosidase II"/>
    <property type="match status" value="1"/>
</dbReference>
<evidence type="ECO:0000256" key="4">
    <source>
        <dbReference type="ARBA" id="ARBA00009000"/>
    </source>
</evidence>
<dbReference type="InterPro" id="IPR013783">
    <property type="entry name" value="Ig-like_fold"/>
</dbReference>
<feature type="transmembrane region" description="Helical" evidence="16">
    <location>
        <begin position="73"/>
        <end position="99"/>
    </location>
</feature>
<dbReference type="InterPro" id="IPR006047">
    <property type="entry name" value="GH13_cat_dom"/>
</dbReference>
<evidence type="ECO:0000256" key="3">
    <source>
        <dbReference type="ARBA" id="ARBA00004964"/>
    </source>
</evidence>
<keyword evidence="9 16" id="KW-0812">Transmembrane</keyword>
<dbReference type="FunFam" id="2.60.40.10:FF:000250">
    <property type="entry name" value="1,4-alpha-glucan-branching enzyme, chloroplastic/amyloplastic"/>
    <property type="match status" value="1"/>
</dbReference>
<dbReference type="Gene3D" id="1.20.1740.10">
    <property type="entry name" value="Amino acid/polyamine transporter I"/>
    <property type="match status" value="1"/>
</dbReference>
<dbReference type="EC" id="2.4.1.18" evidence="5"/>
<feature type="transmembrane region" description="Helical" evidence="16">
    <location>
        <begin position="328"/>
        <end position="347"/>
    </location>
</feature>
<keyword evidence="8" id="KW-0808">Transferase</keyword>
<dbReference type="EMBL" id="LASV01000196">
    <property type="protein sequence ID" value="KKA21180.1"/>
    <property type="molecule type" value="Genomic_DNA"/>
</dbReference>
<comment type="subcellular location">
    <subcellularLocation>
        <location evidence="2">Membrane</location>
        <topology evidence="2">Multi-pass membrane protein</topology>
    </subcellularLocation>
</comment>
<evidence type="ECO:0000313" key="18">
    <source>
        <dbReference type="EMBL" id="KKA21180.1"/>
    </source>
</evidence>
<dbReference type="GeneID" id="25317128"/>
<evidence type="ECO:0000256" key="7">
    <source>
        <dbReference type="ARBA" id="ARBA00022448"/>
    </source>
</evidence>
<dbReference type="STRING" id="1408163.A0A0F4YSW9"/>
<evidence type="ECO:0000259" key="17">
    <source>
        <dbReference type="SMART" id="SM00642"/>
    </source>
</evidence>
<dbReference type="CDD" id="cd02854">
    <property type="entry name" value="E_set_GBE_euk_N"/>
    <property type="match status" value="1"/>
</dbReference>
<dbReference type="Gene3D" id="2.60.40.10">
    <property type="entry name" value="Immunoglobulins"/>
    <property type="match status" value="1"/>
</dbReference>
<dbReference type="InterPro" id="IPR004840">
    <property type="entry name" value="Amino_acid_permease_CS"/>
</dbReference>
<dbReference type="GO" id="GO:0005737">
    <property type="term" value="C:cytoplasm"/>
    <property type="evidence" value="ECO:0007669"/>
    <property type="project" value="TreeGrafter"/>
</dbReference>
<feature type="transmembrane region" description="Helical" evidence="16">
    <location>
        <begin position="275"/>
        <end position="293"/>
    </location>
</feature>
<organism evidence="18 19">
    <name type="scientific">Rasamsonia emersonii (strain ATCC 16479 / CBS 393.64 / IMI 116815)</name>
    <dbReference type="NCBI Taxonomy" id="1408163"/>
    <lineage>
        <taxon>Eukaryota</taxon>
        <taxon>Fungi</taxon>
        <taxon>Dikarya</taxon>
        <taxon>Ascomycota</taxon>
        <taxon>Pezizomycotina</taxon>
        <taxon>Eurotiomycetes</taxon>
        <taxon>Eurotiomycetidae</taxon>
        <taxon>Eurotiales</taxon>
        <taxon>Trichocomaceae</taxon>
        <taxon>Rasamsonia</taxon>
    </lineage>
</organism>
<dbReference type="GO" id="GO:0043169">
    <property type="term" value="F:cation binding"/>
    <property type="evidence" value="ECO:0007669"/>
    <property type="project" value="InterPro"/>
</dbReference>
<comment type="catalytic activity">
    <reaction evidence="1">
        <text>Transfers a segment of a (1-&gt;4)-alpha-D-glucan chain to a primary hydroxy group in a similar glucan chain.</text>
        <dbReference type="EC" id="2.4.1.18"/>
    </reaction>
</comment>
<evidence type="ECO:0000256" key="6">
    <source>
        <dbReference type="ARBA" id="ARBA00020932"/>
    </source>
</evidence>
<evidence type="ECO:0000256" key="8">
    <source>
        <dbReference type="ARBA" id="ARBA00022679"/>
    </source>
</evidence>
<dbReference type="SUPFAM" id="SSF51445">
    <property type="entry name" value="(Trans)glycosidases"/>
    <property type="match status" value="1"/>
</dbReference>
<dbReference type="FunFam" id="1.20.1740.10:FF:000006">
    <property type="entry name" value="General amino acid permease"/>
    <property type="match status" value="1"/>
</dbReference>
<protein>
    <recommendedName>
        <fullName evidence="6">1,4-alpha-glucan-branching enzyme</fullName>
        <ecNumber evidence="5">2.4.1.18</ecNumber>
    </recommendedName>
    <alternativeName>
        <fullName evidence="14">Glycogen-branching enzyme</fullName>
    </alternativeName>
</protein>
<dbReference type="GO" id="GO:0016020">
    <property type="term" value="C:membrane"/>
    <property type="evidence" value="ECO:0007669"/>
    <property type="project" value="UniProtKB-SubCell"/>
</dbReference>
<proteinExistence type="inferred from homology"/>
<evidence type="ECO:0000313" key="19">
    <source>
        <dbReference type="Proteomes" id="UP000053958"/>
    </source>
</evidence>
<dbReference type="InterPro" id="IPR013780">
    <property type="entry name" value="Glyco_hydro_b"/>
</dbReference>
<dbReference type="UniPathway" id="UPA00164"/>
<comment type="caution">
    <text evidence="18">The sequence shown here is derived from an EMBL/GenBank/DDBJ whole genome shotgun (WGS) entry which is preliminary data.</text>
</comment>
<feature type="transmembrane region" description="Helical" evidence="16">
    <location>
        <begin position="152"/>
        <end position="169"/>
    </location>
</feature>
<dbReference type="SUPFAM" id="SSF81296">
    <property type="entry name" value="E set domains"/>
    <property type="match status" value="1"/>
</dbReference>
<feature type="transmembrane region" description="Helical" evidence="16">
    <location>
        <begin position="233"/>
        <end position="255"/>
    </location>
</feature>
<name>A0A0F4YSW9_RASE3</name>
<evidence type="ECO:0000256" key="5">
    <source>
        <dbReference type="ARBA" id="ARBA00012541"/>
    </source>
</evidence>
<dbReference type="PROSITE" id="PS00218">
    <property type="entry name" value="AMINO_ACID_PERMEASE_1"/>
    <property type="match status" value="1"/>
</dbReference>
<dbReference type="GO" id="GO:0055085">
    <property type="term" value="P:transmembrane transport"/>
    <property type="evidence" value="ECO:0007669"/>
    <property type="project" value="InterPro"/>
</dbReference>
<keyword evidence="19" id="KW-1185">Reference proteome</keyword>
<keyword evidence="10" id="KW-0029">Amino-acid transport</keyword>
<keyword evidence="13 16" id="KW-0472">Membrane</keyword>
<feature type="transmembrane region" description="Helical" evidence="16">
    <location>
        <begin position="45"/>
        <end position="67"/>
    </location>
</feature>
<dbReference type="Pfam" id="PF02922">
    <property type="entry name" value="CBM_48"/>
    <property type="match status" value="1"/>
</dbReference>
<dbReference type="GO" id="GO:0005978">
    <property type="term" value="P:glycogen biosynthetic process"/>
    <property type="evidence" value="ECO:0007669"/>
    <property type="project" value="UniProtKB-UniPathway"/>
</dbReference>
<dbReference type="FunFam" id="2.60.40.1180:FF:000003">
    <property type="entry name" value="1,4-alpha-glucan-branching enzyme, chloroplastic/amyloplastic"/>
    <property type="match status" value="1"/>
</dbReference>
<dbReference type="FunFam" id="3.20.20.80:FF:000001">
    <property type="entry name" value="1,4-alpha-glucan branching enzyme"/>
    <property type="match status" value="1"/>
</dbReference>
<dbReference type="RefSeq" id="XP_013327792.1">
    <property type="nucleotide sequence ID" value="XM_013472338.1"/>
</dbReference>
<dbReference type="PANTHER" id="PTHR43651:SF3">
    <property type="entry name" value="1,4-ALPHA-GLUCAN-BRANCHING ENZYME"/>
    <property type="match status" value="1"/>
</dbReference>
<reference evidence="18 19" key="1">
    <citation type="submission" date="2015-04" db="EMBL/GenBank/DDBJ databases">
        <authorList>
            <person name="Heijne W.H."/>
            <person name="Fedorova N.D."/>
            <person name="Nierman W.C."/>
            <person name="Vollebregt A.W."/>
            <person name="Zhao Z."/>
            <person name="Wu L."/>
            <person name="Kumar M."/>
            <person name="Stam H."/>
            <person name="van den Berg M.A."/>
            <person name="Pel H.J."/>
        </authorList>
    </citation>
    <scope>NUCLEOTIDE SEQUENCE [LARGE SCALE GENOMIC DNA]</scope>
    <source>
        <strain evidence="18 19">CBS 393.64</strain>
    </source>
</reference>
<dbReference type="Pfam" id="PF00324">
    <property type="entry name" value="AA_permease"/>
    <property type="match status" value="1"/>
</dbReference>
<comment type="pathway">
    <text evidence="3">Glycan biosynthesis; glycogen biosynthesis.</text>
</comment>
<evidence type="ECO:0000256" key="14">
    <source>
        <dbReference type="ARBA" id="ARBA00031979"/>
    </source>
</evidence>
<dbReference type="CDD" id="cd11321">
    <property type="entry name" value="AmyAc_bac_euk_BE"/>
    <property type="match status" value="1"/>
</dbReference>
<keyword evidence="12" id="KW-0320">Glycogen biosynthesis</keyword>
<dbReference type="GO" id="GO:0004553">
    <property type="term" value="F:hydrolase activity, hydrolyzing O-glycosyl compounds"/>
    <property type="evidence" value="ECO:0007669"/>
    <property type="project" value="InterPro"/>
</dbReference>
<feature type="transmembrane region" description="Helical" evidence="16">
    <location>
        <begin position="557"/>
        <end position="579"/>
    </location>
</feature>
<evidence type="ECO:0000256" key="16">
    <source>
        <dbReference type="SAM" id="Phobius"/>
    </source>
</evidence>
<dbReference type="Pfam" id="PF00128">
    <property type="entry name" value="Alpha-amylase"/>
    <property type="match status" value="1"/>
</dbReference>
<feature type="transmembrane region" description="Helical" evidence="16">
    <location>
        <begin position="402"/>
        <end position="425"/>
    </location>
</feature>
<feature type="transmembrane region" description="Helical" evidence="16">
    <location>
        <begin position="473"/>
        <end position="491"/>
    </location>
</feature>
<gene>
    <name evidence="18" type="ORF">T310_4781</name>
</gene>
<dbReference type="SMART" id="SM00642">
    <property type="entry name" value="Aamy"/>
    <property type="match status" value="1"/>
</dbReference>
<sequence>MVSHDMDRMGTDEKRDAIRAIVEADLLDDRYMQTQRGLQNRHVQLMALGGTIGTGLFVGTGQSLAIGGPASLLLGYIFISCLVYCLVTAIAEIGAYMPVHGGTMSYHGFRYVSRSLGFAMGYLYWYSIGILVPYEITAASLVIDYWHPGVHVAVWITVMIVVIVALNFLPVRFYGESEFWFAGIKVITLVGLLILSFILFWGGGPNRQLLGFHYWKHPGSFNQYIVTGDAGRFVGLLQCMISSAIAFIFAPELIVISGGEMESPRRNVPRAARRYIYRLIFFYILGVLAIGVICPSNDSRLTNGGAGAGSSPFVVGIKNAGIPALDSIVNAAILTSAWSSGNSFLYMSSRSLYSLAVSGNAPSIFKACNRWGVPYVAVAASALFSLLAYLSVGTSSSIVFNWLINFTNTSGFISWICCCIVYCRFRKAVRAQGVQQPYKSKLQPYGAYIGIVGCTFLTLINGFTVFFPSKWSVSSFFTAYIGVPAFLLLYFGHRTVFWRDPWAWRPEDVDLQTGLQEIIAAEKPPKTRFHGSVGDHLHLIFSGEETKPTAHPVKQSWCLYGHEILSLLMMIADVMLPVAHDSCPVRFPAIYPFFVLLHRSCARPSISPDQPWNLPACCLGDKVQLTSPQSVYPPVNSNLANISCEACIDTQHIMAANSAAPSEQPAVPDGTGVLQLDPWLEPYKDALRSRFGYAQDWISRIDETEGGLEKFSRDTDGATQGYEKFGFNVNDNGDITYREWAPNAVEAHLIGDFNNWDRKATPMTKDRFGVWEVTLPSKNGVPAIPHNSKLKITMVTPTGEVIDRIPAWIRRVVQDLSVSPVYEAVFWNPPAEEQYLFQHPRPKRPLSLRIYEAHVGISSPETKVATYKNFTANMLPRIKYLGYNAIQLMAIMEHAYYASFGYQVNSFFAASSRYGTPEDLKELIDTAHSLGLVVLLDVVHSHASKNVLDGLNMFDGTDHLYFHGGGKGHHDLWDSRLFNYGNHEVLRFLLSNLRFWMEEYRFDGFRFDGVTSMLYVHHGIGTGFSGGYHEYFGSVVDKDSVMYLTLANEMLHAIYPETITIAEDVSGMPALCLPLSMGGVGFDYRLAMAVPDMYIKLLKEKRDDEWDMGNLAFTLTNRRHGEKSIAYAESHDQALVGDKSLMMWLCDKELYTHMSVLTELTPIIDRGMALHKMIRLVTHGLGGEGYLNFEGNEFGHPEWLDFPRAGNGNSFWYARRQLNLTEDHLLRYRFLNEFDRALQLAEEKYGWLHSPQAYVSLKHEADKVLVFERAGLLWVFNFHPTRSYADYRVGVDQPGTYRIVLDTDDTAFGGHGRNASETRFFTTDLPWNGRKNFLHVYIPVRTALVFALEETL</sequence>
<dbReference type="InterPro" id="IPR006048">
    <property type="entry name" value="A-amylase/branching_C"/>
</dbReference>
<dbReference type="InterPro" id="IPR004841">
    <property type="entry name" value="AA-permease/SLC12A_dom"/>
</dbReference>
<evidence type="ECO:0000256" key="9">
    <source>
        <dbReference type="ARBA" id="ARBA00022692"/>
    </source>
</evidence>
<comment type="similarity">
    <text evidence="4">Belongs to the glycosyl hydrolase 13 family. GlgB subfamily.</text>
</comment>
<feature type="transmembrane region" description="Helical" evidence="16">
    <location>
        <begin position="445"/>
        <end position="467"/>
    </location>
</feature>
<comment type="function">
    <text evidence="15">Glycogen-branching enzyme participates in the glycogen biosynthetic process along with glycogenin and glycogen synthase. Generates alpha-1,6-glucosidic branches from alpha-1,4-linked glucose chains, to increase solubility of the glycogen polymer.</text>
</comment>
<dbReference type="InterPro" id="IPR017853">
    <property type="entry name" value="GH"/>
</dbReference>
<evidence type="ECO:0000256" key="11">
    <source>
        <dbReference type="ARBA" id="ARBA00022989"/>
    </source>
</evidence>
<dbReference type="Pfam" id="PF02806">
    <property type="entry name" value="Alpha-amylase_C"/>
    <property type="match status" value="1"/>
</dbReference>